<dbReference type="EMBL" id="PFQF01000011">
    <property type="protein sequence ID" value="PJA20847.1"/>
    <property type="molecule type" value="Genomic_DNA"/>
</dbReference>
<sequence>MSPICPTDKKIGECLALLLPDLLKIAVFGAVLMIIIGGVLMITSAGDENKVKLGKELIGSALLGFFTLIMLGVIINQFIVQPPSPATSNNGNSNASLDDEVIDTELLADLDIEEGASGSSSTTILPPDNNCDTGSIAKVIKNVFPDATADTFCFTHDKTISLLKQTNPEWATVNYGSCSPNVNIGKSGCEPTALAMIINYWRPYDNKVTPDQVAKIKY</sequence>
<proteinExistence type="predicted"/>
<keyword evidence="1" id="KW-1133">Transmembrane helix</keyword>
<evidence type="ECO:0000313" key="2">
    <source>
        <dbReference type="EMBL" id="PJA20847.1"/>
    </source>
</evidence>
<accession>A0A2M7W4Q6</accession>
<protein>
    <submittedName>
        <fullName evidence="2">Uncharacterized protein</fullName>
    </submittedName>
</protein>
<evidence type="ECO:0000313" key="3">
    <source>
        <dbReference type="Proteomes" id="UP000230137"/>
    </source>
</evidence>
<feature type="transmembrane region" description="Helical" evidence="1">
    <location>
        <begin position="25"/>
        <end position="45"/>
    </location>
</feature>
<organism evidence="2 3">
    <name type="scientific">Candidatus Berkelbacteria bacterium CG_4_10_14_0_2_um_filter_35_9_33_12</name>
    <dbReference type="NCBI Taxonomy" id="1974499"/>
    <lineage>
        <taxon>Bacteria</taxon>
        <taxon>Candidatus Berkelbacteria</taxon>
    </lineage>
</organism>
<dbReference type="AlphaFoldDB" id="A0A2M7W4Q6"/>
<keyword evidence="1" id="KW-0812">Transmembrane</keyword>
<feature type="transmembrane region" description="Helical" evidence="1">
    <location>
        <begin position="57"/>
        <end position="79"/>
    </location>
</feature>
<dbReference type="Proteomes" id="UP000230137">
    <property type="component" value="Unassembled WGS sequence"/>
</dbReference>
<keyword evidence="1" id="KW-0472">Membrane</keyword>
<comment type="caution">
    <text evidence="2">The sequence shown here is derived from an EMBL/GenBank/DDBJ whole genome shotgun (WGS) entry which is preliminary data.</text>
</comment>
<name>A0A2M7W4Q6_9BACT</name>
<gene>
    <name evidence="2" type="ORF">COX60_00510</name>
</gene>
<reference evidence="3" key="1">
    <citation type="submission" date="2017-09" db="EMBL/GenBank/DDBJ databases">
        <title>Depth-based differentiation of microbial function through sediment-hosted aquifers and enrichment of novel symbionts in the deep terrestrial subsurface.</title>
        <authorList>
            <person name="Probst A.J."/>
            <person name="Ladd B."/>
            <person name="Jarett J.K."/>
            <person name="Geller-Mcgrath D.E."/>
            <person name="Sieber C.M.K."/>
            <person name="Emerson J.B."/>
            <person name="Anantharaman K."/>
            <person name="Thomas B.C."/>
            <person name="Malmstrom R."/>
            <person name="Stieglmeier M."/>
            <person name="Klingl A."/>
            <person name="Woyke T."/>
            <person name="Ryan C.M."/>
            <person name="Banfield J.F."/>
        </authorList>
    </citation>
    <scope>NUCLEOTIDE SEQUENCE [LARGE SCALE GENOMIC DNA]</scope>
</reference>
<evidence type="ECO:0000256" key="1">
    <source>
        <dbReference type="SAM" id="Phobius"/>
    </source>
</evidence>